<sequence>MIKKLDVYQKYGVLEYYLYDTVRNHLRGWQARKSNLEIIEVMDNWVSPLLSAEDCQICQPDGEGFLTFVELGKKLKQVQKRAETDEQRGQILEAKLRALGVELD</sequence>
<dbReference type="PANTHER" id="PTHR33352">
    <property type="entry name" value="SLR1095 PROTEIN"/>
    <property type="match status" value="1"/>
</dbReference>
<accession>A0AAD3GAG8</accession>
<reference evidence="1 2" key="1">
    <citation type="submission" date="2019-02" db="EMBL/GenBank/DDBJ databases">
        <title>Draft genome sequence of Arthrospira platensis NIES-3807.</title>
        <authorList>
            <person name="Yamaguchi H."/>
            <person name="Suzuki S."/>
            <person name="Kawachi M."/>
        </authorList>
    </citation>
    <scope>NUCLEOTIDE SEQUENCE [LARGE SCALE GENOMIC DNA]</scope>
    <source>
        <strain evidence="1 2">NIES-3807</strain>
    </source>
</reference>
<gene>
    <name evidence="1" type="ORF">NIES3807_40010</name>
</gene>
<evidence type="ECO:0000313" key="2">
    <source>
        <dbReference type="Proteomes" id="UP000441080"/>
    </source>
</evidence>
<dbReference type="Proteomes" id="UP000441080">
    <property type="component" value="Unassembled WGS sequence"/>
</dbReference>
<name>A0AAD3GAG8_MICAE</name>
<comment type="caution">
    <text evidence="1">The sequence shown here is derived from an EMBL/GenBank/DDBJ whole genome shotgun (WGS) entry which is preliminary data.</text>
</comment>
<dbReference type="EMBL" id="BJCK01000114">
    <property type="protein sequence ID" value="GCL60816.1"/>
    <property type="molecule type" value="Genomic_DNA"/>
</dbReference>
<dbReference type="RefSeq" id="WP_159298123.1">
    <property type="nucleotide sequence ID" value="NZ_BJCK01000114.1"/>
</dbReference>
<proteinExistence type="predicted"/>
<dbReference type="AlphaFoldDB" id="A0AAD3GAG8"/>
<evidence type="ECO:0000313" key="1">
    <source>
        <dbReference type="EMBL" id="GCL60816.1"/>
    </source>
</evidence>
<protein>
    <submittedName>
        <fullName evidence="1">Uncharacterized protein</fullName>
    </submittedName>
</protein>
<dbReference type="PANTHER" id="PTHR33352:SF2">
    <property type="entry name" value="SLL0995 PROTEIN"/>
    <property type="match status" value="1"/>
</dbReference>
<organism evidence="1 2">
    <name type="scientific">Microcystis aeruginosa NIES-3807</name>
    <dbReference type="NCBI Taxonomy" id="2517785"/>
    <lineage>
        <taxon>Bacteria</taxon>
        <taxon>Bacillati</taxon>
        <taxon>Cyanobacteriota</taxon>
        <taxon>Cyanophyceae</taxon>
        <taxon>Oscillatoriophycideae</taxon>
        <taxon>Chroococcales</taxon>
        <taxon>Microcystaceae</taxon>
        <taxon>Microcystis</taxon>
    </lineage>
</organism>